<keyword evidence="2" id="KW-0663">Pyridoxal phosphate</keyword>
<dbReference type="PANTHER" id="PTHR42735">
    <property type="match status" value="1"/>
</dbReference>
<dbReference type="SUPFAM" id="SSF53383">
    <property type="entry name" value="PLP-dependent transferases"/>
    <property type="match status" value="1"/>
</dbReference>
<evidence type="ECO:0000256" key="2">
    <source>
        <dbReference type="ARBA" id="ARBA00022898"/>
    </source>
</evidence>
<organism evidence="4 5">
    <name type="scientific">Thanatephorus cucumeris (strain AG1-IA)</name>
    <name type="common">Rice sheath blight fungus</name>
    <name type="synonym">Rhizoctonia solani</name>
    <dbReference type="NCBI Taxonomy" id="983506"/>
    <lineage>
        <taxon>Eukaryota</taxon>
        <taxon>Fungi</taxon>
        <taxon>Dikarya</taxon>
        <taxon>Basidiomycota</taxon>
        <taxon>Agaricomycotina</taxon>
        <taxon>Agaricomycetes</taxon>
        <taxon>Cantharellales</taxon>
        <taxon>Ceratobasidiaceae</taxon>
        <taxon>Rhizoctonia</taxon>
        <taxon>Rhizoctonia solani AG-1</taxon>
    </lineage>
</organism>
<dbReference type="AlphaFoldDB" id="L8WHK4"/>
<dbReference type="EMBL" id="AFRT01004012">
    <property type="protein sequence ID" value="ELU36202.1"/>
    <property type="molecule type" value="Genomic_DNA"/>
</dbReference>
<dbReference type="GO" id="GO:0005783">
    <property type="term" value="C:endoplasmic reticulum"/>
    <property type="evidence" value="ECO:0007669"/>
    <property type="project" value="TreeGrafter"/>
</dbReference>
<gene>
    <name evidence="4" type="ORF">AG1IA_09768</name>
</gene>
<evidence type="ECO:0000256" key="1">
    <source>
        <dbReference type="ARBA" id="ARBA00001933"/>
    </source>
</evidence>
<dbReference type="InterPro" id="IPR050477">
    <property type="entry name" value="GrpII_AminoAcid_Decarb"/>
</dbReference>
<evidence type="ECO:0000313" key="5">
    <source>
        <dbReference type="Proteomes" id="UP000011668"/>
    </source>
</evidence>
<comment type="cofactor">
    <cofactor evidence="1">
        <name>pyridoxal 5'-phosphate</name>
        <dbReference type="ChEBI" id="CHEBI:597326"/>
    </cofactor>
</comment>
<protein>
    <submittedName>
        <fullName evidence="4">Uncharacterized protein</fullName>
    </submittedName>
</protein>
<name>L8WHK4_THACA</name>
<reference evidence="4 5" key="1">
    <citation type="journal article" date="2013" name="Nat. Commun.">
        <title>The evolution and pathogenic mechanisms of the rice sheath blight pathogen.</title>
        <authorList>
            <person name="Zheng A."/>
            <person name="Lin R."/>
            <person name="Xu L."/>
            <person name="Qin P."/>
            <person name="Tang C."/>
            <person name="Ai P."/>
            <person name="Zhang D."/>
            <person name="Liu Y."/>
            <person name="Sun Z."/>
            <person name="Feng H."/>
            <person name="Wang Y."/>
            <person name="Chen Y."/>
            <person name="Liang X."/>
            <person name="Fu R."/>
            <person name="Li Q."/>
            <person name="Zhang J."/>
            <person name="Yu X."/>
            <person name="Xie Z."/>
            <person name="Ding L."/>
            <person name="Guan P."/>
            <person name="Tang J."/>
            <person name="Liang Y."/>
            <person name="Wang S."/>
            <person name="Deng Q."/>
            <person name="Li S."/>
            <person name="Zhu J."/>
            <person name="Wang L."/>
            <person name="Liu H."/>
            <person name="Li P."/>
        </authorList>
    </citation>
    <scope>NUCLEOTIDE SEQUENCE [LARGE SCALE GENOMIC DNA]</scope>
    <source>
        <strain evidence="5">AG-1 IA</strain>
    </source>
</reference>
<keyword evidence="5" id="KW-1185">Reference proteome</keyword>
<evidence type="ECO:0000313" key="4">
    <source>
        <dbReference type="EMBL" id="ELU36202.1"/>
    </source>
</evidence>
<accession>L8WHK4</accession>
<proteinExistence type="predicted"/>
<dbReference type="Gene3D" id="3.90.1150.10">
    <property type="entry name" value="Aspartate Aminotransferase, domain 1"/>
    <property type="match status" value="1"/>
</dbReference>
<sequence length="118" mass="12902">MGYSGYEASCRDIVECRRKIENAIRQDIPELRVLGKPVASVVAFAAKLNVLEVGDLMSHRGWHLNALSNPAAVHIACTRLTVPMADQFIADLKDCITEAHGKPAGKGNMVALYGERRL</sequence>
<dbReference type="Proteomes" id="UP000011668">
    <property type="component" value="Unassembled WGS sequence"/>
</dbReference>
<keyword evidence="3" id="KW-0456">Lyase</keyword>
<dbReference type="HOGENOM" id="CLU_2074728_0_0_1"/>
<dbReference type="GO" id="GO:0016020">
    <property type="term" value="C:membrane"/>
    <property type="evidence" value="ECO:0007669"/>
    <property type="project" value="GOC"/>
</dbReference>
<evidence type="ECO:0000256" key="3">
    <source>
        <dbReference type="ARBA" id="ARBA00023239"/>
    </source>
</evidence>
<dbReference type="GO" id="GO:0008117">
    <property type="term" value="F:sphinganine-1-phosphate aldolase activity"/>
    <property type="evidence" value="ECO:0007669"/>
    <property type="project" value="TreeGrafter"/>
</dbReference>
<dbReference type="STRING" id="983506.L8WHK4"/>
<dbReference type="InterPro" id="IPR015424">
    <property type="entry name" value="PyrdxlP-dep_Trfase"/>
</dbReference>
<dbReference type="OrthoDB" id="10254570at2759"/>
<comment type="caution">
    <text evidence="4">The sequence shown here is derived from an EMBL/GenBank/DDBJ whole genome shotgun (WGS) entry which is preliminary data.</text>
</comment>
<dbReference type="PANTHER" id="PTHR42735:SF6">
    <property type="entry name" value="SPHINGOSINE-1-PHOSPHATE LYASE 1"/>
    <property type="match status" value="1"/>
</dbReference>
<dbReference type="GO" id="GO:0030149">
    <property type="term" value="P:sphingolipid catabolic process"/>
    <property type="evidence" value="ECO:0007669"/>
    <property type="project" value="TreeGrafter"/>
</dbReference>
<dbReference type="InterPro" id="IPR015422">
    <property type="entry name" value="PyrdxlP-dep_Trfase_small"/>
</dbReference>